<dbReference type="Proteomes" id="UP000661971">
    <property type="component" value="Unassembled WGS sequence"/>
</dbReference>
<name>A0A851TN73_9AVES</name>
<feature type="non-terminal residue" evidence="9">
    <location>
        <position position="389"/>
    </location>
</feature>
<feature type="transmembrane region" description="Helical" evidence="6">
    <location>
        <begin position="150"/>
        <end position="168"/>
    </location>
</feature>
<evidence type="ECO:0000256" key="4">
    <source>
        <dbReference type="ARBA" id="ARBA00023136"/>
    </source>
</evidence>
<protein>
    <submittedName>
        <fullName evidence="9">SHA9B protein</fullName>
    </submittedName>
</protein>
<dbReference type="Pfam" id="PF13908">
    <property type="entry name" value="Shisa_N"/>
    <property type="match status" value="1"/>
</dbReference>
<feature type="non-terminal residue" evidence="9">
    <location>
        <position position="1"/>
    </location>
</feature>
<dbReference type="GO" id="GO:0014069">
    <property type="term" value="C:postsynaptic density"/>
    <property type="evidence" value="ECO:0007669"/>
    <property type="project" value="TreeGrafter"/>
</dbReference>
<feature type="compositionally biased region" description="Polar residues" evidence="5">
    <location>
        <begin position="377"/>
        <end position="389"/>
    </location>
</feature>
<dbReference type="PANTHER" id="PTHR31774">
    <property type="entry name" value="PROTEIN SHISA-9-RELATED"/>
    <property type="match status" value="1"/>
</dbReference>
<evidence type="ECO:0000256" key="7">
    <source>
        <dbReference type="SAM" id="SignalP"/>
    </source>
</evidence>
<keyword evidence="2 6" id="KW-0812">Transmembrane</keyword>
<organism evidence="9 10">
    <name type="scientific">Nothocercus nigrocapillus</name>
    <dbReference type="NCBI Taxonomy" id="1977171"/>
    <lineage>
        <taxon>Eukaryota</taxon>
        <taxon>Metazoa</taxon>
        <taxon>Chordata</taxon>
        <taxon>Craniata</taxon>
        <taxon>Vertebrata</taxon>
        <taxon>Euteleostomi</taxon>
        <taxon>Archelosauria</taxon>
        <taxon>Archosauria</taxon>
        <taxon>Dinosauria</taxon>
        <taxon>Saurischia</taxon>
        <taxon>Theropoda</taxon>
        <taxon>Coelurosauria</taxon>
        <taxon>Aves</taxon>
        <taxon>Palaeognathae</taxon>
        <taxon>Tinamiformes</taxon>
        <taxon>Tinamidae</taxon>
        <taxon>Nothocercus</taxon>
    </lineage>
</organism>
<dbReference type="InterPro" id="IPR026910">
    <property type="entry name" value="Shisa"/>
</dbReference>
<keyword evidence="4 6" id="KW-0472">Membrane</keyword>
<dbReference type="GO" id="GO:0048172">
    <property type="term" value="P:regulation of short-term neuronal synaptic plasticity"/>
    <property type="evidence" value="ECO:0007669"/>
    <property type="project" value="TreeGrafter"/>
</dbReference>
<dbReference type="GO" id="GO:0032591">
    <property type="term" value="C:dendritic spine membrane"/>
    <property type="evidence" value="ECO:0007669"/>
    <property type="project" value="TreeGrafter"/>
</dbReference>
<accession>A0A851TN73</accession>
<evidence type="ECO:0000256" key="6">
    <source>
        <dbReference type="SAM" id="Phobius"/>
    </source>
</evidence>
<evidence type="ECO:0000256" key="5">
    <source>
        <dbReference type="SAM" id="MobiDB-lite"/>
    </source>
</evidence>
<gene>
    <name evidence="9" type="primary">Shisa9b</name>
    <name evidence="9" type="ORF">NOTNIG_R14261</name>
</gene>
<feature type="compositionally biased region" description="Polar residues" evidence="5">
    <location>
        <begin position="182"/>
        <end position="205"/>
    </location>
</feature>
<dbReference type="InterPro" id="IPR053891">
    <property type="entry name" value="Shisa_N"/>
</dbReference>
<feature type="signal peptide" evidence="7">
    <location>
        <begin position="1"/>
        <end position="30"/>
    </location>
</feature>
<comment type="subcellular location">
    <subcellularLocation>
        <location evidence="1">Membrane</location>
    </subcellularLocation>
</comment>
<evidence type="ECO:0000313" key="10">
    <source>
        <dbReference type="Proteomes" id="UP000661971"/>
    </source>
</evidence>
<evidence type="ECO:0000256" key="3">
    <source>
        <dbReference type="ARBA" id="ARBA00022989"/>
    </source>
</evidence>
<keyword evidence="10" id="KW-1185">Reference proteome</keyword>
<proteinExistence type="predicted"/>
<dbReference type="GO" id="GO:0032281">
    <property type="term" value="C:AMPA glutamate receptor complex"/>
    <property type="evidence" value="ECO:0007669"/>
    <property type="project" value="TreeGrafter"/>
</dbReference>
<sequence length="389" mass="41809">ASRRGRTRMERSYLFGICCLVLLDPGRVGTSEPSTRGPEPEGQVESNNASWGPTAEDMAAAPTDAMPGGDRCRGYYDVMGQWDPPFNCNLGIYQYCCGTCGYRFCCQFKPRRLDQSGCSNYDTPNWVNTGQPPARVDETPEDPTRDKTNMIVYIICGVVAIMVLVGIFTKLGLEKSQSPQAEVTMSSTAPPANQGPRSPSSQIIPQQPRAGHPPAPSRTRRGPPALLVAPWDPRQRRQPRRPQQGVAAAPLRGVGSTALPGWPCPPWGDASCRRPPPRVRTEGAPEDFYKRFAGADLPAGSTLPFPAEAPALPEGCPLGPKAKGTKGGPPPPLASPAFKGGWEGGRRQGYAAGRPFSAEKLPEVFGAAPPHYAQPQRHLSTNSKTEVTV</sequence>
<feature type="region of interest" description="Disordered" evidence="5">
    <location>
        <begin position="321"/>
        <end position="389"/>
    </location>
</feature>
<dbReference type="GO" id="GO:0045211">
    <property type="term" value="C:postsynaptic membrane"/>
    <property type="evidence" value="ECO:0007669"/>
    <property type="project" value="TreeGrafter"/>
</dbReference>
<dbReference type="EMBL" id="WBNA01000504">
    <property type="protein sequence ID" value="NXD17355.1"/>
    <property type="molecule type" value="Genomic_DNA"/>
</dbReference>
<evidence type="ECO:0000259" key="8">
    <source>
        <dbReference type="Pfam" id="PF13908"/>
    </source>
</evidence>
<evidence type="ECO:0000256" key="1">
    <source>
        <dbReference type="ARBA" id="ARBA00004370"/>
    </source>
</evidence>
<feature type="chain" id="PRO_5032713483" evidence="7">
    <location>
        <begin position="31"/>
        <end position="389"/>
    </location>
</feature>
<comment type="caution">
    <text evidence="9">The sequence shown here is derived from an EMBL/GenBank/DDBJ whole genome shotgun (WGS) entry which is preliminary data.</text>
</comment>
<feature type="region of interest" description="Disordered" evidence="5">
    <location>
        <begin position="29"/>
        <end position="63"/>
    </location>
</feature>
<dbReference type="AlphaFoldDB" id="A0A851TN73"/>
<dbReference type="PANTHER" id="PTHR31774:SF14">
    <property type="entry name" value="PROTEIN SHISA-8"/>
    <property type="match status" value="1"/>
</dbReference>
<evidence type="ECO:0000256" key="2">
    <source>
        <dbReference type="ARBA" id="ARBA00022692"/>
    </source>
</evidence>
<reference evidence="10" key="1">
    <citation type="submission" date="2023-07" db="EMBL/GenBank/DDBJ databases">
        <title>Bird 10,000 Genomes (B10K) Project - Family phase.</title>
        <authorList>
            <person name="Zhang G."/>
        </authorList>
    </citation>
    <scope>NUCLEOTIDE SEQUENCE [LARGE SCALE GENOMIC DNA]</scope>
</reference>
<feature type="region of interest" description="Disordered" evidence="5">
    <location>
        <begin position="182"/>
        <end position="254"/>
    </location>
</feature>
<keyword evidence="3 6" id="KW-1133">Transmembrane helix</keyword>
<feature type="domain" description="Shisa N-terminal" evidence="8">
    <location>
        <begin position="69"/>
        <end position="120"/>
    </location>
</feature>
<evidence type="ECO:0000313" key="9">
    <source>
        <dbReference type="EMBL" id="NXD17355.1"/>
    </source>
</evidence>
<keyword evidence="7" id="KW-0732">Signal</keyword>